<evidence type="ECO:0000313" key="2">
    <source>
        <dbReference type="Proteomes" id="UP001150581"/>
    </source>
</evidence>
<dbReference type="Proteomes" id="UP001150581">
    <property type="component" value="Unassembled WGS sequence"/>
</dbReference>
<comment type="caution">
    <text evidence="1">The sequence shown here is derived from an EMBL/GenBank/DDBJ whole genome shotgun (WGS) entry which is preliminary data.</text>
</comment>
<protein>
    <submittedName>
        <fullName evidence="1">RNA-dependent ATPase rok1</fullName>
        <ecNumber evidence="1">3.6.4.13</ecNumber>
    </submittedName>
</protein>
<proteinExistence type="predicted"/>
<name>A0ACC1IJH1_9FUNG</name>
<organism evidence="1 2">
    <name type="scientific">Kickxella alabastrina</name>
    <dbReference type="NCBI Taxonomy" id="61397"/>
    <lineage>
        <taxon>Eukaryota</taxon>
        <taxon>Fungi</taxon>
        <taxon>Fungi incertae sedis</taxon>
        <taxon>Zoopagomycota</taxon>
        <taxon>Kickxellomycotina</taxon>
        <taxon>Kickxellomycetes</taxon>
        <taxon>Kickxellales</taxon>
        <taxon>Kickxellaceae</taxon>
        <taxon>Kickxella</taxon>
    </lineage>
</organism>
<keyword evidence="1" id="KW-0378">Hydrolase</keyword>
<reference evidence="1" key="1">
    <citation type="submission" date="2022-07" db="EMBL/GenBank/DDBJ databases">
        <title>Phylogenomic reconstructions and comparative analyses of Kickxellomycotina fungi.</title>
        <authorList>
            <person name="Reynolds N.K."/>
            <person name="Stajich J.E."/>
            <person name="Barry K."/>
            <person name="Grigoriev I.V."/>
            <person name="Crous P."/>
            <person name="Smith M.E."/>
        </authorList>
    </citation>
    <scope>NUCLEOTIDE SEQUENCE</scope>
    <source>
        <strain evidence="1">Benny 63K</strain>
    </source>
</reference>
<accession>A0ACC1IJH1</accession>
<keyword evidence="2" id="KW-1185">Reference proteome</keyword>
<dbReference type="EMBL" id="JANBPG010000361">
    <property type="protein sequence ID" value="KAJ1897157.1"/>
    <property type="molecule type" value="Genomic_DNA"/>
</dbReference>
<sequence>MDFFKLLGAGAKFDKSRFKEDISVFKPSRRADQQTIDVVDIVPKELDFFGDHSRQQSKRSESAIPASQVSGSASQFIKEEDDHTPFKNNSEVATYLKNHRIKVTGSDVPHPVKSFEMLCKEHKFQPFVLRNLIKFGFKQPTPIQMQAIPIAVHRRDLIANAPTGSGKTLAFLLSILHQVHTEEKQGLRAVIVSPTRELATQIHEHLSNLTTGRKIKTWLMTKQTAAMQAQDPALRQKYDILVTTPLRLVHAIQNNEVDLSRVRNLVLDEADSLMEKGFVEQVDEILAACTSTNLQISLYSATMPASVEEMAKTIMKDPIRIIVGSKGAATETIDQNLVFVGSEEGKLVEIRNMIVQGFKPPCLIFVQSIDRAKELFHELVFDGINVDVIHSERTQTQRNRIVQKFRTGELWVLICTELMARGIDFKGVNLVINYDFPQTTQSYIHRIGRTGRAGRSGKAITYFTKQDAPYLKTIVNVMRQSGCEVPEWMLQLKNPKHNDRKILKKKPLERDAISTVPKYDQKRQKHKQQIIEQSKAKKQRVQPNGESSVKNKSKNKSHDSNVSEDSE</sequence>
<evidence type="ECO:0000313" key="1">
    <source>
        <dbReference type="EMBL" id="KAJ1897157.1"/>
    </source>
</evidence>
<dbReference type="EC" id="3.6.4.13" evidence="1"/>
<gene>
    <name evidence="1" type="primary">ROK1_2</name>
    <name evidence="1" type="ORF">LPJ66_003551</name>
</gene>